<feature type="region of interest" description="Disordered" evidence="4">
    <location>
        <begin position="1"/>
        <end position="120"/>
    </location>
</feature>
<dbReference type="Gene3D" id="1.25.40.10">
    <property type="entry name" value="Tetratricopeptide repeat domain"/>
    <property type="match status" value="2"/>
</dbReference>
<accession>A0ABR1PRR6</accession>
<dbReference type="GeneID" id="92084333"/>
<comment type="similarity">
    <text evidence="2">Belongs to the NRDE2 family.</text>
</comment>
<dbReference type="Proteomes" id="UP001391051">
    <property type="component" value="Unassembled WGS sequence"/>
</dbReference>
<feature type="region of interest" description="Disordered" evidence="4">
    <location>
        <begin position="643"/>
        <end position="665"/>
    </location>
</feature>
<comment type="subcellular location">
    <subcellularLocation>
        <location evidence="1">Nucleus</location>
    </subcellularLocation>
</comment>
<evidence type="ECO:0000256" key="2">
    <source>
        <dbReference type="ARBA" id="ARBA00009265"/>
    </source>
</evidence>
<protein>
    <submittedName>
        <fullName evidence="5">NRDE-2- necessary for RNA interference-domain-containing protein</fullName>
    </submittedName>
</protein>
<gene>
    <name evidence="5" type="ORF">PG986_015049</name>
</gene>
<feature type="region of interest" description="Disordered" evidence="4">
    <location>
        <begin position="217"/>
        <end position="285"/>
    </location>
</feature>
<feature type="compositionally biased region" description="Basic residues" evidence="4">
    <location>
        <begin position="1120"/>
        <end position="1131"/>
    </location>
</feature>
<feature type="compositionally biased region" description="Polar residues" evidence="4">
    <location>
        <begin position="1"/>
        <end position="21"/>
    </location>
</feature>
<comment type="caution">
    <text evidence="5">The sequence shown here is derived from an EMBL/GenBank/DDBJ whole genome shotgun (WGS) entry which is preliminary data.</text>
</comment>
<feature type="compositionally biased region" description="Basic and acidic residues" evidence="4">
    <location>
        <begin position="35"/>
        <end position="57"/>
    </location>
</feature>
<dbReference type="SUPFAM" id="SSF48452">
    <property type="entry name" value="TPR-like"/>
    <property type="match status" value="2"/>
</dbReference>
<dbReference type="Pfam" id="PF08424">
    <property type="entry name" value="NRDE-2"/>
    <property type="match status" value="1"/>
</dbReference>
<dbReference type="RefSeq" id="XP_066692360.1">
    <property type="nucleotide sequence ID" value="XM_066851271.1"/>
</dbReference>
<feature type="region of interest" description="Disordered" evidence="4">
    <location>
        <begin position="178"/>
        <end position="201"/>
    </location>
</feature>
<keyword evidence="3" id="KW-0539">Nucleus</keyword>
<proteinExistence type="inferred from homology"/>
<organism evidence="5 6">
    <name type="scientific">Apiospora aurea</name>
    <dbReference type="NCBI Taxonomy" id="335848"/>
    <lineage>
        <taxon>Eukaryota</taxon>
        <taxon>Fungi</taxon>
        <taxon>Dikarya</taxon>
        <taxon>Ascomycota</taxon>
        <taxon>Pezizomycotina</taxon>
        <taxon>Sordariomycetes</taxon>
        <taxon>Xylariomycetidae</taxon>
        <taxon>Amphisphaeriales</taxon>
        <taxon>Apiosporaceae</taxon>
        <taxon>Apiospora</taxon>
    </lineage>
</organism>
<evidence type="ECO:0000256" key="1">
    <source>
        <dbReference type="ARBA" id="ARBA00004123"/>
    </source>
</evidence>
<dbReference type="InterPro" id="IPR013633">
    <property type="entry name" value="NRDE-2"/>
</dbReference>
<feature type="region of interest" description="Disordered" evidence="4">
    <location>
        <begin position="1106"/>
        <end position="1131"/>
    </location>
</feature>
<reference evidence="5 6" key="1">
    <citation type="submission" date="2023-01" db="EMBL/GenBank/DDBJ databases">
        <title>Analysis of 21 Apiospora genomes using comparative genomics revels a genus with tremendous synthesis potential of carbohydrate active enzymes and secondary metabolites.</title>
        <authorList>
            <person name="Sorensen T."/>
        </authorList>
    </citation>
    <scope>NUCLEOTIDE SEQUENCE [LARGE SCALE GENOMIC DNA]</scope>
    <source>
        <strain evidence="5 6">CBS 24483</strain>
    </source>
</reference>
<feature type="compositionally biased region" description="Polar residues" evidence="4">
    <location>
        <begin position="108"/>
        <end position="118"/>
    </location>
</feature>
<evidence type="ECO:0000256" key="4">
    <source>
        <dbReference type="SAM" id="MobiDB-lite"/>
    </source>
</evidence>
<dbReference type="EMBL" id="JAQQWE010000011">
    <property type="protein sequence ID" value="KAK7936611.1"/>
    <property type="molecule type" value="Genomic_DNA"/>
</dbReference>
<evidence type="ECO:0000313" key="6">
    <source>
        <dbReference type="Proteomes" id="UP001391051"/>
    </source>
</evidence>
<dbReference type="PANTHER" id="PTHR13471">
    <property type="entry name" value="TETRATRICOPEPTIDE-LIKE HELICAL"/>
    <property type="match status" value="1"/>
</dbReference>
<feature type="compositionally biased region" description="Basic and acidic residues" evidence="4">
    <location>
        <begin position="1106"/>
        <end position="1119"/>
    </location>
</feature>
<feature type="compositionally biased region" description="Basic and acidic residues" evidence="4">
    <location>
        <begin position="66"/>
        <end position="104"/>
    </location>
</feature>
<evidence type="ECO:0000256" key="3">
    <source>
        <dbReference type="ARBA" id="ARBA00023242"/>
    </source>
</evidence>
<feature type="compositionally biased region" description="Basic and acidic residues" evidence="4">
    <location>
        <begin position="276"/>
        <end position="285"/>
    </location>
</feature>
<sequence length="1131" mass="126347">MSSSKQGQKSSRVPTFSSFKPKTTEAAVVPANDQGRSERNTKEQDRKESHQPKEGRSRSHHHRSDRHSSPRQHDEHGGRSDGKRSRHHDDERSPPSRESLDLPRRSTAVASSEASSRDNFVVDKRGDPLIRRYGGNNRYDVPAYRRYGRGHILGADGLIRVEQLGSRDEFTIRGFYEGGGGGSALNSGRKHPLAGSRRAGAEVVRVRAEKAATYTGSEDFLPLGGAGSSKKRKRPESDASGASSDEEGPSYRSIHGKSKPHEFSDSDEEYGSDAAGESRARDLDDPIKARTVQLSQHTRQHPEDIDAWLALVDHQDTLLHIKDRDGRRPTPAEVRSFADIKLSMLEKALSHCTSPEQRETLLLRTMVEGAKIWDAKALARRWEDVVREHSSSFAIWKAYVDFRQTSLSGLRYEDMKLLYISKMQQIKAALHAQGSEPVDQDLYAQLVIVFTRLTRFVAESGYYELAAASWQAILELHFCRPTSMAEGDNTNNNTRTVPPSFQGFWESEVARIGEDSAKGWAAFDTNGGTEEPPEPIAFDNGTTLHTRDPYKAWAAAEQHRSSHARVPARTMDEGTEDDPYRVVMYTDIEDFLFYVPHSALQFAQEQLISAFLIFHQLPPAPGSGSLSDLLVRDGLLDTNGLIHSGGKKQDLSETPETEGAANKPLEFPQSHQRISPSTEVLFPPTAAWFNYLGSAVRALTNDGQLQLVSNTLKQLARSRGRSDLAAYHLAFDICSPKTDGKKAAKALLTKYPTNIDLYIGYANYEFRAGNHTVASNVITAALQLPSLSYEEKLQLSTAWTWMALEHGDLATSLSRLCLAGQETQSTVTEPTSPAWILKTRQTLTSNCEYSTSQGNATVASLYAKALVLLQYLTQQSGKEPRGEGQGDIETAMAVVAKCSDEFKARGLAADAGHERLLQFAAQLLYVHISHGPYRPAFLREQAAAFLGFFPDNTLFLTLFGWKETRLSIDDRVRSLLTDVVLTKPHDGASARVFAIRHEMRSGNAHSTRAAFEHALEDSPGSKHNVGLWVSYTRYCRETKELRPKAKEVFYRAIQRCPWSKEVFMEAFGTLVRDLDSAELRSVYSTLYEKGVRVHVEMDEFVGRWKEEARQRDQQRDQQSHSHRPTAGRSRR</sequence>
<name>A0ABR1PRR6_9PEZI</name>
<dbReference type="InterPro" id="IPR011990">
    <property type="entry name" value="TPR-like_helical_dom_sf"/>
</dbReference>
<keyword evidence="6" id="KW-1185">Reference proteome</keyword>
<evidence type="ECO:0000313" key="5">
    <source>
        <dbReference type="EMBL" id="KAK7936611.1"/>
    </source>
</evidence>
<dbReference type="PANTHER" id="PTHR13471:SF0">
    <property type="entry name" value="NUCLEAR EXOSOME REGULATOR NRDE2"/>
    <property type="match status" value="1"/>
</dbReference>